<evidence type="ECO:0000256" key="6">
    <source>
        <dbReference type="ARBA" id="ARBA00023004"/>
    </source>
</evidence>
<keyword evidence="5 9" id="KW-0560">Oxidoreductase</keyword>
<dbReference type="GeneID" id="41957281"/>
<accession>A0A6P8BFV0</accession>
<dbReference type="InterPro" id="IPR002974">
    <property type="entry name" value="Cyt_P450_E_CYP52_ascomycetes"/>
</dbReference>
<dbReference type="CDD" id="cd11063">
    <property type="entry name" value="CYP52"/>
    <property type="match status" value="1"/>
</dbReference>
<dbReference type="PANTHER" id="PTHR24287">
    <property type="entry name" value="P450, PUTATIVE (EUROFUNG)-RELATED"/>
    <property type="match status" value="1"/>
</dbReference>
<keyword evidence="7 9" id="KW-0503">Monooxygenase</keyword>
<dbReference type="PANTHER" id="PTHR24287:SF17">
    <property type="entry name" value="P450, PUTATIVE (EUROFUNG)-RELATED"/>
    <property type="match status" value="1"/>
</dbReference>
<dbReference type="InterPro" id="IPR017972">
    <property type="entry name" value="Cyt_P450_CS"/>
</dbReference>
<keyword evidence="4 8" id="KW-0479">Metal-binding</keyword>
<dbReference type="Gene3D" id="1.10.630.10">
    <property type="entry name" value="Cytochrome P450"/>
    <property type="match status" value="1"/>
</dbReference>
<dbReference type="PROSITE" id="PS00086">
    <property type="entry name" value="CYTOCHROME_P450"/>
    <property type="match status" value="1"/>
</dbReference>
<dbReference type="KEGG" id="pgri:PgNI_02302"/>
<dbReference type="GO" id="GO:0005506">
    <property type="term" value="F:iron ion binding"/>
    <property type="evidence" value="ECO:0007669"/>
    <property type="project" value="InterPro"/>
</dbReference>
<evidence type="ECO:0000256" key="1">
    <source>
        <dbReference type="ARBA" id="ARBA00001971"/>
    </source>
</evidence>
<feature type="binding site" description="axial binding residue" evidence="8">
    <location>
        <position position="460"/>
    </location>
    <ligand>
        <name>heme</name>
        <dbReference type="ChEBI" id="CHEBI:30413"/>
    </ligand>
    <ligandPart>
        <name>Fe</name>
        <dbReference type="ChEBI" id="CHEBI:18248"/>
    </ligandPart>
</feature>
<dbReference type="PRINTS" id="PR00385">
    <property type="entry name" value="P450"/>
</dbReference>
<reference evidence="11" key="2">
    <citation type="submission" date="2019-10" db="EMBL/GenBank/DDBJ databases">
        <authorList>
            <consortium name="NCBI Genome Project"/>
        </authorList>
    </citation>
    <scope>NUCLEOTIDE SEQUENCE</scope>
    <source>
        <strain evidence="11">NI907</strain>
    </source>
</reference>
<sequence length="517" mass="59029">MSIFVTGPKIGAALVAAVWIWKRVMLYMHRRKIKRDSGCLPPAKYPDWDPFFGLGFTYEMVKNDIAGFQLMKNTPDRHEKYGNTFTAKAMGFDFVWTCDPENIKAILSTQFGEFNNEGRSIGAEDFLGKGIFLSDGEHWQRSRALVRPNFARDQITDLVSVGERFEAFVSLLPKDGSTVDLLPFMFDFTMDTSTHFLFGDSVRSLEAHAHERSKGLSNGESLDDFSAAWDYAQNDMLTGFILGPLRHVYKEKKAARCIKMVQDHVDKYVDEAIRYNSWVRAAGGDEKQPEDRYIFLYALAKKTQDRRMLRNELLNILLAGRDTTASLLTNMLYTLARRPDIWAKLKNEVLYLEGRIPTYEDLRNMKYLRWCINESLRLHPVLSLSGKQASLDTTLPCGGGPDGKSPVFVPKGAFVVYSLLALHRRKDLFGEDAHEFKPERWETLRPGWNYIPFNGGPRICVGQQYALTETQYFLTRFLQTFAAIENRDTEPWSMGARLTLTPKNGVLVSLVKEEGLL</sequence>
<keyword evidence="3 8" id="KW-0349">Heme</keyword>
<name>A0A6P8BFV0_PYRGI</name>
<proteinExistence type="inferred from homology"/>
<dbReference type="PRINTS" id="PR00464">
    <property type="entry name" value="EP450II"/>
</dbReference>
<dbReference type="Proteomes" id="UP000515153">
    <property type="component" value="Unplaced"/>
</dbReference>
<protein>
    <submittedName>
        <fullName evidence="11">Uncharacterized protein</fullName>
    </submittedName>
</protein>
<evidence type="ECO:0000256" key="2">
    <source>
        <dbReference type="ARBA" id="ARBA00010617"/>
    </source>
</evidence>
<gene>
    <name evidence="11" type="ORF">PgNI_02302</name>
</gene>
<dbReference type="GO" id="GO:0016712">
    <property type="term" value="F:oxidoreductase activity, acting on paired donors, with incorporation or reduction of molecular oxygen, reduced flavin or flavoprotein as one donor, and incorporation of one atom of oxygen"/>
    <property type="evidence" value="ECO:0007669"/>
    <property type="project" value="InterPro"/>
</dbReference>
<keyword evidence="6 8" id="KW-0408">Iron</keyword>
<keyword evidence="10" id="KW-1185">Reference proteome</keyword>
<dbReference type="InterPro" id="IPR002402">
    <property type="entry name" value="Cyt_P450_E_grp-II"/>
</dbReference>
<dbReference type="GO" id="GO:0020037">
    <property type="term" value="F:heme binding"/>
    <property type="evidence" value="ECO:0007669"/>
    <property type="project" value="InterPro"/>
</dbReference>
<dbReference type="InterPro" id="IPR047146">
    <property type="entry name" value="Cyt_P450_E_CYP52_fungi"/>
</dbReference>
<dbReference type="PRINTS" id="PR01239">
    <property type="entry name" value="EP450IICYP52"/>
</dbReference>
<evidence type="ECO:0000256" key="7">
    <source>
        <dbReference type="ARBA" id="ARBA00023033"/>
    </source>
</evidence>
<comment type="similarity">
    <text evidence="2 9">Belongs to the cytochrome P450 family.</text>
</comment>
<evidence type="ECO:0000256" key="3">
    <source>
        <dbReference type="ARBA" id="ARBA00022617"/>
    </source>
</evidence>
<evidence type="ECO:0000256" key="5">
    <source>
        <dbReference type="ARBA" id="ARBA00023002"/>
    </source>
</evidence>
<reference evidence="11" key="3">
    <citation type="submission" date="2025-08" db="UniProtKB">
        <authorList>
            <consortium name="RefSeq"/>
        </authorList>
    </citation>
    <scope>IDENTIFICATION</scope>
    <source>
        <strain evidence="11">NI907</strain>
    </source>
</reference>
<evidence type="ECO:0000313" key="11">
    <source>
        <dbReference type="RefSeq" id="XP_030985921.1"/>
    </source>
</evidence>
<dbReference type="InterPro" id="IPR001128">
    <property type="entry name" value="Cyt_P450"/>
</dbReference>
<dbReference type="SUPFAM" id="SSF48264">
    <property type="entry name" value="Cytochrome P450"/>
    <property type="match status" value="1"/>
</dbReference>
<evidence type="ECO:0000256" key="9">
    <source>
        <dbReference type="RuleBase" id="RU000461"/>
    </source>
</evidence>
<evidence type="ECO:0000256" key="8">
    <source>
        <dbReference type="PIRSR" id="PIRSR602402-1"/>
    </source>
</evidence>
<evidence type="ECO:0000256" key="4">
    <source>
        <dbReference type="ARBA" id="ARBA00022723"/>
    </source>
</evidence>
<comment type="cofactor">
    <cofactor evidence="1 8">
        <name>heme</name>
        <dbReference type="ChEBI" id="CHEBI:30413"/>
    </cofactor>
</comment>
<reference evidence="11" key="1">
    <citation type="journal article" date="2019" name="Mol. Biol. Evol.">
        <title>Blast fungal genomes show frequent chromosomal changes, gene gains and losses, and effector gene turnover.</title>
        <authorList>
            <person name="Gomez Luciano L.B."/>
            <person name="Jason Tsai I."/>
            <person name="Chuma I."/>
            <person name="Tosa Y."/>
            <person name="Chen Y.H."/>
            <person name="Li J.Y."/>
            <person name="Li M.Y."/>
            <person name="Jade Lu M.Y."/>
            <person name="Nakayashiki H."/>
            <person name="Li W.H."/>
        </authorList>
    </citation>
    <scope>NUCLEOTIDE SEQUENCE</scope>
    <source>
        <strain evidence="11">NI907</strain>
    </source>
</reference>
<dbReference type="InterPro" id="IPR036396">
    <property type="entry name" value="Cyt_P450_sf"/>
</dbReference>
<organism evidence="10 11">
    <name type="scientific">Pyricularia grisea</name>
    <name type="common">Crabgrass-specific blast fungus</name>
    <name type="synonym">Magnaporthe grisea</name>
    <dbReference type="NCBI Taxonomy" id="148305"/>
    <lineage>
        <taxon>Eukaryota</taxon>
        <taxon>Fungi</taxon>
        <taxon>Dikarya</taxon>
        <taxon>Ascomycota</taxon>
        <taxon>Pezizomycotina</taxon>
        <taxon>Sordariomycetes</taxon>
        <taxon>Sordariomycetidae</taxon>
        <taxon>Magnaporthales</taxon>
        <taxon>Pyriculariaceae</taxon>
        <taxon>Pyricularia</taxon>
    </lineage>
</organism>
<dbReference type="AlphaFoldDB" id="A0A6P8BFV0"/>
<dbReference type="Pfam" id="PF00067">
    <property type="entry name" value="p450"/>
    <property type="match status" value="1"/>
</dbReference>
<dbReference type="RefSeq" id="XP_030985921.1">
    <property type="nucleotide sequence ID" value="XM_031122369.1"/>
</dbReference>
<evidence type="ECO:0000313" key="10">
    <source>
        <dbReference type="Proteomes" id="UP000515153"/>
    </source>
</evidence>